<reference evidence="3 4" key="1">
    <citation type="journal article" date="2019" name="Int. J. Syst. Evol. Microbiol.">
        <title>The Global Catalogue of Microorganisms (GCM) 10K type strain sequencing project: providing services to taxonomists for standard genome sequencing and annotation.</title>
        <authorList>
            <consortium name="The Broad Institute Genomics Platform"/>
            <consortium name="The Broad Institute Genome Sequencing Center for Infectious Disease"/>
            <person name="Wu L."/>
            <person name="Ma J."/>
        </authorList>
    </citation>
    <scope>NUCLEOTIDE SEQUENCE [LARGE SCALE GENOMIC DNA]</scope>
    <source>
        <strain evidence="3 4">JCM 14545</strain>
    </source>
</reference>
<dbReference type="Gene3D" id="3.40.50.12780">
    <property type="entry name" value="N-terminal domain of ligase-like"/>
    <property type="match status" value="1"/>
</dbReference>
<dbReference type="EMBL" id="BAAANN010000009">
    <property type="protein sequence ID" value="GAA1955244.1"/>
    <property type="molecule type" value="Genomic_DNA"/>
</dbReference>
<dbReference type="InterPro" id="IPR050237">
    <property type="entry name" value="ATP-dep_AMP-bd_enzyme"/>
</dbReference>
<dbReference type="InterPro" id="IPR000873">
    <property type="entry name" value="AMP-dep_synth/lig_dom"/>
</dbReference>
<keyword evidence="4" id="KW-1185">Reference proteome</keyword>
<evidence type="ECO:0000313" key="3">
    <source>
        <dbReference type="EMBL" id="GAA1955244.1"/>
    </source>
</evidence>
<gene>
    <name evidence="3" type="primary">fadD8</name>
    <name evidence="3" type="ORF">GCM10009754_26080</name>
</gene>
<dbReference type="SUPFAM" id="SSF56801">
    <property type="entry name" value="Acetyl-CoA synthetase-like"/>
    <property type="match status" value="1"/>
</dbReference>
<organism evidence="3 4">
    <name type="scientific">Amycolatopsis minnesotensis</name>
    <dbReference type="NCBI Taxonomy" id="337894"/>
    <lineage>
        <taxon>Bacteria</taxon>
        <taxon>Bacillati</taxon>
        <taxon>Actinomycetota</taxon>
        <taxon>Actinomycetes</taxon>
        <taxon>Pseudonocardiales</taxon>
        <taxon>Pseudonocardiaceae</taxon>
        <taxon>Amycolatopsis</taxon>
    </lineage>
</organism>
<protein>
    <submittedName>
        <fullName evidence="3">Fatty-acid--CoA ligase FadD8</fullName>
    </submittedName>
</protein>
<dbReference type="InterPro" id="IPR045851">
    <property type="entry name" value="AMP-bd_C_sf"/>
</dbReference>
<dbReference type="Pfam" id="PF13193">
    <property type="entry name" value="AMP-binding_C"/>
    <property type="match status" value="1"/>
</dbReference>
<accession>A0ABN2QPZ7</accession>
<dbReference type="PANTHER" id="PTHR43767">
    <property type="entry name" value="LONG-CHAIN-FATTY-ACID--COA LIGASE"/>
    <property type="match status" value="1"/>
</dbReference>
<dbReference type="GO" id="GO:0016874">
    <property type="term" value="F:ligase activity"/>
    <property type="evidence" value="ECO:0007669"/>
    <property type="project" value="UniProtKB-KW"/>
</dbReference>
<feature type="domain" description="AMP-dependent synthetase/ligase" evidence="1">
    <location>
        <begin position="4"/>
        <end position="356"/>
    </location>
</feature>
<dbReference type="PANTHER" id="PTHR43767:SF7">
    <property type="entry name" value="MEDIUM_LONG-CHAIN-FATTY-ACID--COA LIGASE FADD8"/>
    <property type="match status" value="1"/>
</dbReference>
<sequence>MWAEDGDTEALVQGEVRLSRAEARDKLFRLGHALLGEGLAPGDSVGLFLANRPEAVLVQLAVHLIGCRVVFLPPEPGQGELVALAERAQVRAVVFDPRFADDAIGLAELAAGAPRLLGLGATGRATDLLEAASACPAEPPPAPPHAEQDAMTVFYTGGTLGHPKLAAHGRGFYDWVLGWRLPLPGGRALVATLLTHGTGHLTSLFALINGITTVLLPEFEPGAALAALREEEITTTVLVPPMLYQMLDHPDCRAGDYPSLQMMSLGGAPASPTRMREAADVFGPVIGQGYGQSEALCITSVQGPELADGDLSRWSSCGRPVEGITVQIRDEDGTALPTGEAGEVCVRGEVVMLGYLGDPERTRETLRDGWLHTGDIGYRDEDGYLYLVDRAKDIIVTGDTSDNVYSRVLEDFLLTLKGVRNSAAIAVPDDRYGEAVKVFLATDGDIEIDTAEVRAAVVAELGALYQPREIVLVPALPLTHVGKVDKKALRALG</sequence>
<keyword evidence="3" id="KW-0436">Ligase</keyword>
<evidence type="ECO:0000313" key="4">
    <source>
        <dbReference type="Proteomes" id="UP001501116"/>
    </source>
</evidence>
<dbReference type="Gene3D" id="3.30.300.30">
    <property type="match status" value="1"/>
</dbReference>
<dbReference type="Pfam" id="PF00501">
    <property type="entry name" value="AMP-binding"/>
    <property type="match status" value="1"/>
</dbReference>
<proteinExistence type="predicted"/>
<feature type="domain" description="AMP-binding enzyme C-terminal" evidence="2">
    <location>
        <begin position="409"/>
        <end position="483"/>
    </location>
</feature>
<evidence type="ECO:0000259" key="2">
    <source>
        <dbReference type="Pfam" id="PF13193"/>
    </source>
</evidence>
<comment type="caution">
    <text evidence="3">The sequence shown here is derived from an EMBL/GenBank/DDBJ whole genome shotgun (WGS) entry which is preliminary data.</text>
</comment>
<dbReference type="InterPro" id="IPR025110">
    <property type="entry name" value="AMP-bd_C"/>
</dbReference>
<evidence type="ECO:0000259" key="1">
    <source>
        <dbReference type="Pfam" id="PF00501"/>
    </source>
</evidence>
<name>A0ABN2QPZ7_9PSEU</name>
<dbReference type="InterPro" id="IPR042099">
    <property type="entry name" value="ANL_N_sf"/>
</dbReference>
<dbReference type="Proteomes" id="UP001501116">
    <property type="component" value="Unassembled WGS sequence"/>
</dbReference>